<feature type="region of interest" description="Disordered" evidence="1">
    <location>
        <begin position="28"/>
        <end position="74"/>
    </location>
</feature>
<feature type="region of interest" description="Disordered" evidence="1">
    <location>
        <begin position="89"/>
        <end position="116"/>
    </location>
</feature>
<feature type="region of interest" description="Disordered" evidence="1">
    <location>
        <begin position="1143"/>
        <end position="1177"/>
    </location>
</feature>
<feature type="compositionally biased region" description="Basic and acidic residues" evidence="1">
    <location>
        <begin position="1145"/>
        <end position="1161"/>
    </location>
</feature>
<evidence type="ECO:0000256" key="1">
    <source>
        <dbReference type="SAM" id="MobiDB-lite"/>
    </source>
</evidence>
<evidence type="ECO:0000313" key="3">
    <source>
        <dbReference type="Proteomes" id="UP000245956"/>
    </source>
</evidence>
<protein>
    <submittedName>
        <fullName evidence="2">Uncharacterized protein</fullName>
    </submittedName>
</protein>
<feature type="region of interest" description="Disordered" evidence="1">
    <location>
        <begin position="385"/>
        <end position="433"/>
    </location>
</feature>
<feature type="compositionally biased region" description="Basic and acidic residues" evidence="1">
    <location>
        <begin position="247"/>
        <end position="260"/>
    </location>
</feature>
<sequence length="1367" mass="147409">MRSGGRLRFSQLLTSHPDAEPWAFCRADSRPGDGEGVLLEPGEPALPQQGKSATFAQPRTGVRRETPPSEASDLAPRCRWAAGDTARAKIGGRRRFGQHRIASPVADGGAQRPSEPARVGYPRRIQHVQVGHAPDGLHPHHQYQHQHERPQRALHVLSTGSKTAATLPQSEARDDNYVAAGGTLWPLARATSSKNRDALFQGSMPPELQNPFALVRAGPKLRTPQELWGPETSGVAGAMAWAVESLQRDSTKTPKRENRQGIHGSVGVGPLQAVRCPELPVFQRPAPAPASQEAAARAESRRFLEEANDDDDKLLSVVPSTGAATKTPPSADAADAIMLGTTPLAARVCWPAPWRPPHKGRVARGPGTALCRRGSQLSPIIPCSRQPMTALRNPGELRSSSGRAPPRLIAEPRRSSPSVAVHPAPGAGSDTQYPGLRASSEVVPVIQVPNPMLANGARDSAGRQPGFRYQSASPNGTMHLRIDLRTEMQLRAMDATTGLAGYSATVTDSVGRAEGEVCVAPQHLDSKAASDQGEGSEGGVADGSRLAWPGGDLAVATARDWSRRMFGRSAGARETTILAFARIARGPRTIRAARSIEQHAGRGRRVASRCRLVVAGRASTRHQRQKGHDSTLDIESRERRRATFLRFLKVVTLLRLMGLPTVGTVCSRRGGATARRRHGALGWVIAPNEGAATWSLRGPQPRTHLAPYHQPCVCKSRNDAGDGHIASPFRARIQVEPGTPLQATRSQPGGDALDANRQIAAARTSPRSLQHLYQGDEAAKTIIPCTSSSRYPRLRLRIKPGECECKCSARQSIKVALEREALRRNASHAPHCDAVRVGPRQIRPPVLAVGAAVLLAKRRDRGRRMAGGGWRAGGLRLVPGLSQGSGVGARWQLARKGGRGGGQRDGEGGMGERGVGWNPALPGPQEQQRLEKRLGVELGTICRVVGTVSDKTSRSGLLCHQHIAWGVTMVATTLDSRASPGRTQLAPSWHPSGTQFDMAAGSLRGGARSSDAHVLAALRRGRETGVRRFLRREPSTDLRCVVRQPAVRPSVVSRFNADAHGWAKRRATTFLPREQQVQRLYAHDAHLRAENALRLAREFVSGLWRRQGAGWGAMGGRQWRRRGRICRSWERLIRPLGACLGKTGRNHDSTAAHPPCREASLKAKPQPAVTSNEGSLRDDDSIKATLSPFTRRFFCLPGLPLLLELQHRLHRRASPVDQDSSLLLTGAVATGATKRCRCGSVAEALIPPIRIACPKGGSRATVTLWAEAARRDSITGRARQLANWGIGGQEEGKGTFAEALAWTLNTWQPALAPEAVRTGFARWGRRSGSGVRGFASSREAAHHHRHDAVDGVADGTLHKATMADFDD</sequence>
<feature type="region of interest" description="Disordered" evidence="1">
    <location>
        <begin position="894"/>
        <end position="913"/>
    </location>
</feature>
<reference evidence="2 3" key="1">
    <citation type="journal article" date="2016" name="Front. Microbiol.">
        <title>Genome and transcriptome sequences reveal the specific parasitism of the nematophagous Purpureocillium lilacinum 36-1.</title>
        <authorList>
            <person name="Xie J."/>
            <person name="Li S."/>
            <person name="Mo C."/>
            <person name="Xiao X."/>
            <person name="Peng D."/>
            <person name="Wang G."/>
            <person name="Xiao Y."/>
        </authorList>
    </citation>
    <scope>NUCLEOTIDE SEQUENCE [LARGE SCALE GENOMIC DNA]</scope>
    <source>
        <strain evidence="2 3">36-1</strain>
    </source>
</reference>
<gene>
    <name evidence="2" type="ORF">PCL_01282</name>
</gene>
<organism evidence="2 3">
    <name type="scientific">Purpureocillium lilacinum</name>
    <name type="common">Paecilomyces lilacinus</name>
    <dbReference type="NCBI Taxonomy" id="33203"/>
    <lineage>
        <taxon>Eukaryota</taxon>
        <taxon>Fungi</taxon>
        <taxon>Dikarya</taxon>
        <taxon>Ascomycota</taxon>
        <taxon>Pezizomycotina</taxon>
        <taxon>Sordariomycetes</taxon>
        <taxon>Hypocreomycetidae</taxon>
        <taxon>Hypocreales</taxon>
        <taxon>Ophiocordycipitaceae</taxon>
        <taxon>Purpureocillium</taxon>
    </lineage>
</organism>
<feature type="region of interest" description="Disordered" evidence="1">
    <location>
        <begin position="247"/>
        <end position="268"/>
    </location>
</feature>
<accession>A0A2U3E317</accession>
<evidence type="ECO:0000313" key="2">
    <source>
        <dbReference type="EMBL" id="PWI68897.1"/>
    </source>
</evidence>
<dbReference type="EMBL" id="LCWV01000013">
    <property type="protein sequence ID" value="PWI68897.1"/>
    <property type="molecule type" value="Genomic_DNA"/>
</dbReference>
<name>A0A2U3E317_PURLI</name>
<feature type="region of interest" description="Disordered" evidence="1">
    <location>
        <begin position="525"/>
        <end position="545"/>
    </location>
</feature>
<proteinExistence type="predicted"/>
<dbReference type="Proteomes" id="UP000245956">
    <property type="component" value="Unassembled WGS sequence"/>
</dbReference>
<comment type="caution">
    <text evidence="2">The sequence shown here is derived from an EMBL/GenBank/DDBJ whole genome shotgun (WGS) entry which is preliminary data.</text>
</comment>